<feature type="compositionally biased region" description="Basic and acidic residues" evidence="1">
    <location>
        <begin position="115"/>
        <end position="130"/>
    </location>
</feature>
<dbReference type="OrthoDB" id="4738875at2759"/>
<dbReference type="EMBL" id="CAJRGZ010000016">
    <property type="protein sequence ID" value="CAG5153266.1"/>
    <property type="molecule type" value="Genomic_DNA"/>
</dbReference>
<accession>A0A8J2MY01</accession>
<dbReference type="GeneID" id="67014624"/>
<dbReference type="RefSeq" id="XP_043166645.1">
    <property type="nucleotide sequence ID" value="XM_043310710.1"/>
</dbReference>
<comment type="caution">
    <text evidence="2">The sequence shown here is derived from an EMBL/GenBank/DDBJ whole genome shotgun (WGS) entry which is preliminary data.</text>
</comment>
<gene>
    <name evidence="2" type="ORF">ALTATR162_LOCUS3104</name>
</gene>
<evidence type="ECO:0000313" key="2">
    <source>
        <dbReference type="EMBL" id="CAG5153266.1"/>
    </source>
</evidence>
<protein>
    <submittedName>
        <fullName evidence="2">Uncharacterized protein</fullName>
    </submittedName>
</protein>
<reference evidence="2" key="1">
    <citation type="submission" date="2021-05" db="EMBL/GenBank/DDBJ databases">
        <authorList>
            <person name="Stam R."/>
        </authorList>
    </citation>
    <scope>NUCLEOTIDE SEQUENCE</scope>
    <source>
        <strain evidence="2">CS162</strain>
    </source>
</reference>
<evidence type="ECO:0000256" key="1">
    <source>
        <dbReference type="SAM" id="MobiDB-lite"/>
    </source>
</evidence>
<proteinExistence type="predicted"/>
<feature type="region of interest" description="Disordered" evidence="1">
    <location>
        <begin position="99"/>
        <end position="130"/>
    </location>
</feature>
<sequence>MRRIGFVAAASFYHSTFLPYSRPFFANYPNDTITSYRSEYQEGILDPKRVVLVALDDPKDNKPDSVYDALKKIYPQKPTGTDDDDGKVIVGIVSMSLEFDPKPHGQFQPEGEDPPEPHADPEGRKRDAFPDALKLVDKALKDPEEKHVLHSLEC</sequence>
<name>A0A8J2MY01_9PLEO</name>
<dbReference type="Proteomes" id="UP000676310">
    <property type="component" value="Unassembled WGS sequence"/>
</dbReference>
<organism evidence="2 3">
    <name type="scientific">Alternaria atra</name>
    <dbReference type="NCBI Taxonomy" id="119953"/>
    <lineage>
        <taxon>Eukaryota</taxon>
        <taxon>Fungi</taxon>
        <taxon>Dikarya</taxon>
        <taxon>Ascomycota</taxon>
        <taxon>Pezizomycotina</taxon>
        <taxon>Dothideomycetes</taxon>
        <taxon>Pleosporomycetidae</taxon>
        <taxon>Pleosporales</taxon>
        <taxon>Pleosporineae</taxon>
        <taxon>Pleosporaceae</taxon>
        <taxon>Alternaria</taxon>
        <taxon>Alternaria sect. Ulocladioides</taxon>
    </lineage>
</organism>
<evidence type="ECO:0000313" key="3">
    <source>
        <dbReference type="Proteomes" id="UP000676310"/>
    </source>
</evidence>
<keyword evidence="3" id="KW-1185">Reference proteome</keyword>
<dbReference type="AlphaFoldDB" id="A0A8J2MY01"/>